<evidence type="ECO:0000256" key="3">
    <source>
        <dbReference type="ARBA" id="ARBA00016612"/>
    </source>
</evidence>
<dbReference type="GO" id="GO:0016020">
    <property type="term" value="C:membrane"/>
    <property type="evidence" value="ECO:0007669"/>
    <property type="project" value="UniProtKB-SubCell"/>
</dbReference>
<keyword evidence="11" id="KW-0732">Signal</keyword>
<evidence type="ECO:0000256" key="6">
    <source>
        <dbReference type="ARBA" id="ARBA00022989"/>
    </source>
</evidence>
<keyword evidence="5" id="KW-1278">Translocase</keyword>
<keyword evidence="4 10" id="KW-0812">Transmembrane</keyword>
<feature type="transmembrane region" description="Helical" evidence="10">
    <location>
        <begin position="54"/>
        <end position="74"/>
    </location>
</feature>
<dbReference type="InterPro" id="IPR039428">
    <property type="entry name" value="NUOK/Mnh_C1-like"/>
</dbReference>
<dbReference type="EMBL" id="OQ078742">
    <property type="protein sequence ID" value="WEG23725.1"/>
    <property type="molecule type" value="Genomic_DNA"/>
</dbReference>
<keyword evidence="6 10" id="KW-1133">Transmembrane helix</keyword>
<dbReference type="AlphaFoldDB" id="A0AA95J641"/>
<reference evidence="12" key="1">
    <citation type="submission" date="2022-12" db="EMBL/GenBank/DDBJ databases">
        <title>ORFanes in mitochondrial genomes of marine polychaete Polydora.</title>
        <authorList>
            <person name="Selifanova M."/>
            <person name="Demianchenko O."/>
            <person name="Noskova E."/>
            <person name="Pitikov E."/>
            <person name="Skvortsov D."/>
            <person name="Apel P."/>
            <person name="Drozd J."/>
            <person name="Kolodyazhnaya E."/>
            <person name="Vatolkina N."/>
            <person name="Ezhova M."/>
            <person name="Tzetlin A."/>
            <person name="Neretina T."/>
            <person name="Knorre D."/>
        </authorList>
    </citation>
    <scope>NUCLEOTIDE SEQUENCE</scope>
</reference>
<keyword evidence="8 10" id="KW-0472">Membrane</keyword>
<geneLocation type="mitochondrion" evidence="12"/>
<evidence type="ECO:0000256" key="2">
    <source>
        <dbReference type="ARBA" id="ARBA00010519"/>
    </source>
</evidence>
<feature type="signal peptide" evidence="11">
    <location>
        <begin position="1"/>
        <end position="18"/>
    </location>
</feature>
<sequence>MHLQSILMFAAVVALISAAKQRSHILMAILSLEATSLILATMYSSNFSYLSEDYLGIILLTLAAAETASALGLLSTLSRFSGSDSLSSCSFSSF</sequence>
<proteinExistence type="inferred from homology"/>
<keyword evidence="12" id="KW-0496">Mitochondrion</keyword>
<evidence type="ECO:0000256" key="9">
    <source>
        <dbReference type="ARBA" id="ARBA00031586"/>
    </source>
</evidence>
<feature type="chain" id="PRO_5041670332" description="NADH-ubiquinone oxidoreductase chain 4L" evidence="11">
    <location>
        <begin position="19"/>
        <end position="94"/>
    </location>
</feature>
<evidence type="ECO:0000256" key="4">
    <source>
        <dbReference type="ARBA" id="ARBA00022692"/>
    </source>
</evidence>
<evidence type="ECO:0000256" key="1">
    <source>
        <dbReference type="ARBA" id="ARBA00004141"/>
    </source>
</evidence>
<evidence type="ECO:0000313" key="12">
    <source>
        <dbReference type="EMBL" id="WEG23725.1"/>
    </source>
</evidence>
<evidence type="ECO:0000256" key="7">
    <source>
        <dbReference type="ARBA" id="ARBA00023027"/>
    </source>
</evidence>
<evidence type="ECO:0000256" key="5">
    <source>
        <dbReference type="ARBA" id="ARBA00022967"/>
    </source>
</evidence>
<protein>
    <recommendedName>
        <fullName evidence="3">NADH-ubiquinone oxidoreductase chain 4L</fullName>
    </recommendedName>
    <alternativeName>
        <fullName evidence="9">NADH dehydrogenase subunit 4L</fullName>
    </alternativeName>
</protein>
<gene>
    <name evidence="12" type="primary">nad4L</name>
</gene>
<accession>A0AA95J641</accession>
<dbReference type="Gene3D" id="1.10.287.3510">
    <property type="match status" value="1"/>
</dbReference>
<evidence type="ECO:0000256" key="10">
    <source>
        <dbReference type="SAM" id="Phobius"/>
    </source>
</evidence>
<comment type="subcellular location">
    <subcellularLocation>
        <location evidence="1">Membrane</location>
        <topology evidence="1">Multi-pass membrane protein</topology>
    </subcellularLocation>
</comment>
<evidence type="ECO:0000256" key="11">
    <source>
        <dbReference type="SAM" id="SignalP"/>
    </source>
</evidence>
<comment type="similarity">
    <text evidence="2">Belongs to the complex I subunit 4L family.</text>
</comment>
<keyword evidence="7" id="KW-0520">NAD</keyword>
<evidence type="ECO:0000256" key="8">
    <source>
        <dbReference type="ARBA" id="ARBA00023136"/>
    </source>
</evidence>
<organism evidence="12">
    <name type="scientific">Polydora cf. ciliata DS-2023</name>
    <dbReference type="NCBI Taxonomy" id="3033393"/>
    <lineage>
        <taxon>Eukaryota</taxon>
        <taxon>Metazoa</taxon>
        <taxon>Spiralia</taxon>
        <taxon>Lophotrochozoa</taxon>
        <taxon>Annelida</taxon>
        <taxon>Polychaeta</taxon>
        <taxon>Sedentaria</taxon>
        <taxon>Canalipalpata</taxon>
        <taxon>Spionida</taxon>
        <taxon>Spionidae</taxon>
        <taxon>Polydora</taxon>
    </lineage>
</organism>
<dbReference type="Pfam" id="PF00420">
    <property type="entry name" value="Oxidored_q2"/>
    <property type="match status" value="1"/>
</dbReference>
<name>A0AA95J641_9ANNE</name>